<organism evidence="3 4">
    <name type="scientific">Roseimaritima multifibrata</name>
    <dbReference type="NCBI Taxonomy" id="1930274"/>
    <lineage>
        <taxon>Bacteria</taxon>
        <taxon>Pseudomonadati</taxon>
        <taxon>Planctomycetota</taxon>
        <taxon>Planctomycetia</taxon>
        <taxon>Pirellulales</taxon>
        <taxon>Pirellulaceae</taxon>
        <taxon>Roseimaritima</taxon>
    </lineage>
</organism>
<keyword evidence="2" id="KW-0812">Transmembrane</keyword>
<dbReference type="KEGG" id="rml:FF011L_23970"/>
<keyword evidence="2" id="KW-0472">Membrane</keyword>
<dbReference type="EMBL" id="CP036262">
    <property type="protein sequence ID" value="QDS93624.1"/>
    <property type="molecule type" value="Genomic_DNA"/>
</dbReference>
<feature type="region of interest" description="Disordered" evidence="1">
    <location>
        <begin position="123"/>
        <end position="145"/>
    </location>
</feature>
<protein>
    <submittedName>
        <fullName evidence="3">Uncharacterized protein</fullName>
    </submittedName>
</protein>
<feature type="region of interest" description="Disordered" evidence="1">
    <location>
        <begin position="1"/>
        <end position="24"/>
    </location>
</feature>
<keyword evidence="4" id="KW-1185">Reference proteome</keyword>
<dbReference type="Proteomes" id="UP000320672">
    <property type="component" value="Chromosome"/>
</dbReference>
<accession>A0A517MFG4</accession>
<name>A0A517MFG4_9BACT</name>
<sequence length="145" mass="16111">MEQKRTMALESSHDDPRPPEIESPRERFFPKVSIRSLIILITVSALIAWAFRTGFQGNWIWVKSFSAVICVTLLCFASYIAMFFLTLLFSRILQPFAHAAGLVTPPRKEQAPTLGLEALDPKISEQPDSLHGSASTSASDSESNE</sequence>
<gene>
    <name evidence="3" type="ORF">FF011L_23970</name>
</gene>
<feature type="transmembrane region" description="Helical" evidence="2">
    <location>
        <begin position="64"/>
        <end position="89"/>
    </location>
</feature>
<proteinExistence type="predicted"/>
<dbReference type="AlphaFoldDB" id="A0A517MFG4"/>
<reference evidence="3 4" key="1">
    <citation type="submission" date="2019-02" db="EMBL/GenBank/DDBJ databases">
        <title>Deep-cultivation of Planctomycetes and their phenomic and genomic characterization uncovers novel biology.</title>
        <authorList>
            <person name="Wiegand S."/>
            <person name="Jogler M."/>
            <person name="Boedeker C."/>
            <person name="Pinto D."/>
            <person name="Vollmers J."/>
            <person name="Rivas-Marin E."/>
            <person name="Kohn T."/>
            <person name="Peeters S.H."/>
            <person name="Heuer A."/>
            <person name="Rast P."/>
            <person name="Oberbeckmann S."/>
            <person name="Bunk B."/>
            <person name="Jeske O."/>
            <person name="Meyerdierks A."/>
            <person name="Storesund J.E."/>
            <person name="Kallscheuer N."/>
            <person name="Luecker S."/>
            <person name="Lage O.M."/>
            <person name="Pohl T."/>
            <person name="Merkel B.J."/>
            <person name="Hornburger P."/>
            <person name="Mueller R.-W."/>
            <person name="Bruemmer F."/>
            <person name="Labrenz M."/>
            <person name="Spormann A.M."/>
            <person name="Op den Camp H."/>
            <person name="Overmann J."/>
            <person name="Amann R."/>
            <person name="Jetten M.S.M."/>
            <person name="Mascher T."/>
            <person name="Medema M.H."/>
            <person name="Devos D.P."/>
            <person name="Kaster A.-K."/>
            <person name="Ovreas L."/>
            <person name="Rohde M."/>
            <person name="Galperin M.Y."/>
            <person name="Jogler C."/>
        </authorList>
    </citation>
    <scope>NUCLEOTIDE SEQUENCE [LARGE SCALE GENOMIC DNA]</scope>
    <source>
        <strain evidence="3 4">FF011L</strain>
    </source>
</reference>
<feature type="transmembrane region" description="Helical" evidence="2">
    <location>
        <begin position="32"/>
        <end position="52"/>
    </location>
</feature>
<keyword evidence="2" id="KW-1133">Transmembrane helix</keyword>
<evidence type="ECO:0000313" key="4">
    <source>
        <dbReference type="Proteomes" id="UP000320672"/>
    </source>
</evidence>
<evidence type="ECO:0000256" key="1">
    <source>
        <dbReference type="SAM" id="MobiDB-lite"/>
    </source>
</evidence>
<evidence type="ECO:0000313" key="3">
    <source>
        <dbReference type="EMBL" id="QDS93624.1"/>
    </source>
</evidence>
<feature type="compositionally biased region" description="Low complexity" evidence="1">
    <location>
        <begin position="129"/>
        <end position="145"/>
    </location>
</feature>
<evidence type="ECO:0000256" key="2">
    <source>
        <dbReference type="SAM" id="Phobius"/>
    </source>
</evidence>